<sequence>MKKTIMIVDDSILIRNEIGKLLEGTDYEVVCQCRSGEEALETYEKILPDIVTMDIILPGIDGLETSKQLLNKHPKAGIVIISSLVYDRTMQIVQELGPAIPFVFKPINKSFFIESLNKVSNDIDTSL</sequence>
<dbReference type="InterPro" id="IPR001789">
    <property type="entry name" value="Sig_transdc_resp-reg_receiver"/>
</dbReference>
<gene>
    <name evidence="6" type="ORF">G9470_15185</name>
</gene>
<dbReference type="InterPro" id="IPR011006">
    <property type="entry name" value="CheY-like_superfamily"/>
</dbReference>
<evidence type="ECO:0000313" key="7">
    <source>
        <dbReference type="Proteomes" id="UP000539052"/>
    </source>
</evidence>
<dbReference type="RefSeq" id="WP_170822285.1">
    <property type="nucleotide sequence ID" value="NZ_JAAOXG010000032.1"/>
</dbReference>
<accession>A0ABX1VV59</accession>
<keyword evidence="2 4" id="KW-0597">Phosphoprotein</keyword>
<dbReference type="PANTHER" id="PTHR44591">
    <property type="entry name" value="STRESS RESPONSE REGULATOR PROTEIN 1"/>
    <property type="match status" value="1"/>
</dbReference>
<protein>
    <recommendedName>
        <fullName evidence="1">Stage 0 sporulation protein A homolog</fullName>
    </recommendedName>
</protein>
<feature type="modified residue" description="4-aspartylphosphate" evidence="4">
    <location>
        <position position="54"/>
    </location>
</feature>
<evidence type="ECO:0000259" key="5">
    <source>
        <dbReference type="PROSITE" id="PS50110"/>
    </source>
</evidence>
<comment type="function">
    <text evidence="3">May play the central regulatory role in sporulation. It may be an element of the effector pathway responsible for the activation of sporulation genes in response to nutritional stress. Spo0A may act in concert with spo0H (a sigma factor) to control the expression of some genes that are critical to the sporulation process.</text>
</comment>
<dbReference type="SMART" id="SM00448">
    <property type="entry name" value="REC"/>
    <property type="match status" value="1"/>
</dbReference>
<evidence type="ECO:0000313" key="6">
    <source>
        <dbReference type="EMBL" id="NNJ31131.1"/>
    </source>
</evidence>
<dbReference type="PROSITE" id="PS50110">
    <property type="entry name" value="RESPONSE_REGULATORY"/>
    <property type="match status" value="1"/>
</dbReference>
<dbReference type="Proteomes" id="UP000539052">
    <property type="component" value="Unassembled WGS sequence"/>
</dbReference>
<dbReference type="InterPro" id="IPR050595">
    <property type="entry name" value="Bact_response_regulator"/>
</dbReference>
<comment type="caution">
    <text evidence="6">The sequence shown here is derived from an EMBL/GenBank/DDBJ whole genome shotgun (WGS) entry which is preliminary data.</text>
</comment>
<proteinExistence type="predicted"/>
<keyword evidence="7" id="KW-1185">Reference proteome</keyword>
<name>A0ABX1VV59_9FIRM</name>
<evidence type="ECO:0000256" key="4">
    <source>
        <dbReference type="PROSITE-ProRule" id="PRU00169"/>
    </source>
</evidence>
<evidence type="ECO:0000256" key="1">
    <source>
        <dbReference type="ARBA" id="ARBA00018672"/>
    </source>
</evidence>
<dbReference type="PANTHER" id="PTHR44591:SF3">
    <property type="entry name" value="RESPONSE REGULATORY DOMAIN-CONTAINING PROTEIN"/>
    <property type="match status" value="1"/>
</dbReference>
<evidence type="ECO:0000256" key="3">
    <source>
        <dbReference type="ARBA" id="ARBA00024867"/>
    </source>
</evidence>
<feature type="domain" description="Response regulatory" evidence="5">
    <location>
        <begin position="4"/>
        <end position="120"/>
    </location>
</feature>
<dbReference type="SUPFAM" id="SSF52172">
    <property type="entry name" value="CheY-like"/>
    <property type="match status" value="1"/>
</dbReference>
<dbReference type="Gene3D" id="3.40.50.2300">
    <property type="match status" value="1"/>
</dbReference>
<evidence type="ECO:0000256" key="2">
    <source>
        <dbReference type="ARBA" id="ARBA00022553"/>
    </source>
</evidence>
<reference evidence="6 7" key="1">
    <citation type="submission" date="2020-03" db="EMBL/GenBank/DDBJ databases">
        <title>Genome Sequence of industrial isolate, B5A.</title>
        <authorList>
            <person name="Sharma S."/>
            <person name="Patil P.B."/>
            <person name="Korpole S."/>
        </authorList>
    </citation>
    <scope>NUCLEOTIDE SEQUENCE [LARGE SCALE GENOMIC DNA]</scope>
    <source>
        <strain evidence="6 7">PI-S10-B5A</strain>
    </source>
</reference>
<organism evidence="6 7">
    <name type="scientific">Lacrimispora defluvii</name>
    <dbReference type="NCBI Taxonomy" id="2719233"/>
    <lineage>
        <taxon>Bacteria</taxon>
        <taxon>Bacillati</taxon>
        <taxon>Bacillota</taxon>
        <taxon>Clostridia</taxon>
        <taxon>Lachnospirales</taxon>
        <taxon>Lachnospiraceae</taxon>
        <taxon>Lacrimispora</taxon>
    </lineage>
</organism>
<dbReference type="Pfam" id="PF00072">
    <property type="entry name" value="Response_reg"/>
    <property type="match status" value="1"/>
</dbReference>
<dbReference type="EMBL" id="JAAOXG010000032">
    <property type="protein sequence ID" value="NNJ31131.1"/>
    <property type="molecule type" value="Genomic_DNA"/>
</dbReference>